<evidence type="ECO:0000256" key="6">
    <source>
        <dbReference type="ARBA" id="ARBA00023242"/>
    </source>
</evidence>
<feature type="domain" description="RRM" evidence="9">
    <location>
        <begin position="409"/>
        <end position="488"/>
    </location>
</feature>
<keyword evidence="2" id="KW-0507">mRNA processing</keyword>
<dbReference type="GO" id="GO:0003723">
    <property type="term" value="F:RNA binding"/>
    <property type="evidence" value="ECO:0007669"/>
    <property type="project" value="UniProtKB-UniRule"/>
</dbReference>
<feature type="compositionally biased region" description="Basic residues" evidence="8">
    <location>
        <begin position="76"/>
        <end position="88"/>
    </location>
</feature>
<dbReference type="Gene3D" id="3.30.70.330">
    <property type="match status" value="3"/>
</dbReference>
<dbReference type="InterPro" id="IPR012677">
    <property type="entry name" value="Nucleotide-bd_a/b_plait_sf"/>
</dbReference>
<dbReference type="InterPro" id="IPR003954">
    <property type="entry name" value="RRM_euk-type"/>
</dbReference>
<keyword evidence="11" id="KW-1185">Reference proteome</keyword>
<organism evidence="10 11">
    <name type="scientific">Lachnellula willkommii</name>
    <dbReference type="NCBI Taxonomy" id="215461"/>
    <lineage>
        <taxon>Eukaryota</taxon>
        <taxon>Fungi</taxon>
        <taxon>Dikarya</taxon>
        <taxon>Ascomycota</taxon>
        <taxon>Pezizomycotina</taxon>
        <taxon>Leotiomycetes</taxon>
        <taxon>Helotiales</taxon>
        <taxon>Lachnaceae</taxon>
        <taxon>Lachnellula</taxon>
    </lineage>
</organism>
<dbReference type="EMBL" id="QGML01000005">
    <property type="protein sequence ID" value="TVY94489.1"/>
    <property type="molecule type" value="Genomic_DNA"/>
</dbReference>
<accession>A0A559MNF0</accession>
<keyword evidence="3" id="KW-0677">Repeat</keyword>
<dbReference type="CDD" id="cd12232">
    <property type="entry name" value="RRM3_U2AF65"/>
    <property type="match status" value="1"/>
</dbReference>
<name>A0A559MNF0_9HELO</name>
<dbReference type="InterPro" id="IPR000504">
    <property type="entry name" value="RRM_dom"/>
</dbReference>
<sequence length="617" mass="67620">MNGDTYSSRGMPPSSTNAKLESGATDKKPSTDSGRHGSSRDYPVRLFITTRLNSYLTSIKSSRDDRRGDRGDRDRRRSRSPGHRGPRPSRRDGEVDSYSTSRDYREREREDRYSSGRDRRGGGGGDREWDRDRGSSRRDARRDDDDRPPRRDRDLFDDRRGGGGGGGGRRGGRGGGDRERGGDRDDFAAQGRARQKSATPPPKKKEPTPDLTDIVPILERKRRLTQWDIKPPGYENVTAEQAKLSGMFPLPGAPRQQPMDPSKLQAFMSQPSGSVTNAALKPSNSRQAKRLLVHNLPPALNEEAITSFFNLQLNGLNVIEGSDPCISAQVSKDQSFALLEFKTASDATVALALDGITMSEDIQMGNGAANGDTKGLSIRRPKDYIVPALTDEAPFEPGVVSSVVPDTQNKICIANIPLYLTDDQVTELLVSFGELKAFVLVKDNSTGESRGIAFCEYADPTQATDIAVEGLNGMELGDKHLKVQRASIGNTQVSGLEMGVNAMSMLAGTTSQGLEDGRVLQLLNMVTPEELIDSEDYEEICEDVKEECEKYGKVLDMKVPRPTGGSRQSNGVGKIFVKFDTPESAGKALRALAGRKFADRTVVTTYFSEENFEVAAW</sequence>
<dbReference type="SUPFAM" id="SSF54928">
    <property type="entry name" value="RNA-binding domain, RBD"/>
    <property type="match status" value="2"/>
</dbReference>
<feature type="compositionally biased region" description="Polar residues" evidence="8">
    <location>
        <begin position="50"/>
        <end position="60"/>
    </location>
</feature>
<dbReference type="SMART" id="SM00361">
    <property type="entry name" value="RRM_1"/>
    <property type="match status" value="1"/>
</dbReference>
<keyword evidence="5" id="KW-0508">mRNA splicing</keyword>
<dbReference type="PROSITE" id="PS50102">
    <property type="entry name" value="RRM"/>
    <property type="match status" value="3"/>
</dbReference>
<dbReference type="GO" id="GO:0005634">
    <property type="term" value="C:nucleus"/>
    <property type="evidence" value="ECO:0007669"/>
    <property type="project" value="UniProtKB-SubCell"/>
</dbReference>
<feature type="compositionally biased region" description="Polar residues" evidence="8">
    <location>
        <begin position="1"/>
        <end position="19"/>
    </location>
</feature>
<feature type="compositionally biased region" description="Basic and acidic residues" evidence="8">
    <location>
        <begin position="24"/>
        <end position="43"/>
    </location>
</feature>
<evidence type="ECO:0000256" key="5">
    <source>
        <dbReference type="ARBA" id="ARBA00023187"/>
    </source>
</evidence>
<reference evidence="10 11" key="1">
    <citation type="submission" date="2018-05" db="EMBL/GenBank/DDBJ databases">
        <title>Genome sequencing and assembly of the regulated plant pathogen Lachnellula willkommii and related sister species for the development of diagnostic species identification markers.</title>
        <authorList>
            <person name="Giroux E."/>
            <person name="Bilodeau G."/>
        </authorList>
    </citation>
    <scope>NUCLEOTIDE SEQUENCE [LARGE SCALE GENOMIC DNA]</scope>
    <source>
        <strain evidence="10 11">CBS 172.35</strain>
    </source>
</reference>
<feature type="region of interest" description="Disordered" evidence="8">
    <location>
        <begin position="1"/>
        <end position="213"/>
    </location>
</feature>
<feature type="domain" description="RRM" evidence="9">
    <location>
        <begin position="518"/>
        <end position="609"/>
    </location>
</feature>
<evidence type="ECO:0000256" key="8">
    <source>
        <dbReference type="SAM" id="MobiDB-lite"/>
    </source>
</evidence>
<dbReference type="InterPro" id="IPR006529">
    <property type="entry name" value="U2AF_lg"/>
</dbReference>
<evidence type="ECO:0000256" key="4">
    <source>
        <dbReference type="ARBA" id="ARBA00022884"/>
    </source>
</evidence>
<keyword evidence="6" id="KW-0539">Nucleus</keyword>
<evidence type="ECO:0000256" key="7">
    <source>
        <dbReference type="PROSITE-ProRule" id="PRU00176"/>
    </source>
</evidence>
<dbReference type="NCBIfam" id="TIGR01642">
    <property type="entry name" value="U2AF_lg"/>
    <property type="match status" value="1"/>
</dbReference>
<proteinExistence type="predicted"/>
<dbReference type="GO" id="GO:0008380">
    <property type="term" value="P:RNA splicing"/>
    <property type="evidence" value="ECO:0007669"/>
    <property type="project" value="UniProtKB-KW"/>
</dbReference>
<dbReference type="GO" id="GO:0006397">
    <property type="term" value="P:mRNA processing"/>
    <property type="evidence" value="ECO:0007669"/>
    <property type="project" value="UniProtKB-KW"/>
</dbReference>
<evidence type="ECO:0000256" key="1">
    <source>
        <dbReference type="ARBA" id="ARBA00004123"/>
    </source>
</evidence>
<feature type="compositionally biased region" description="Basic and acidic residues" evidence="8">
    <location>
        <begin position="102"/>
        <end position="161"/>
    </location>
</feature>
<keyword evidence="4 7" id="KW-0694">RNA-binding</keyword>
<feature type="compositionally biased region" description="Basic and acidic residues" evidence="8">
    <location>
        <begin position="175"/>
        <end position="187"/>
    </location>
</feature>
<dbReference type="PANTHER" id="PTHR23139">
    <property type="entry name" value="RNA-BINDING PROTEIN"/>
    <property type="match status" value="1"/>
</dbReference>
<dbReference type="Pfam" id="PF00076">
    <property type="entry name" value="RRM_1"/>
    <property type="match status" value="2"/>
</dbReference>
<feature type="compositionally biased region" description="Basic and acidic residues" evidence="8">
    <location>
        <begin position="61"/>
        <end position="75"/>
    </location>
</feature>
<evidence type="ECO:0000256" key="2">
    <source>
        <dbReference type="ARBA" id="ARBA00022664"/>
    </source>
</evidence>
<dbReference type="AlphaFoldDB" id="A0A559MNF0"/>
<evidence type="ECO:0000313" key="10">
    <source>
        <dbReference type="EMBL" id="TVY94489.1"/>
    </source>
</evidence>
<evidence type="ECO:0000259" key="9">
    <source>
        <dbReference type="PROSITE" id="PS50102"/>
    </source>
</evidence>
<evidence type="ECO:0000313" key="11">
    <source>
        <dbReference type="Proteomes" id="UP000315522"/>
    </source>
</evidence>
<feature type="domain" description="RRM" evidence="9">
    <location>
        <begin position="289"/>
        <end position="383"/>
    </location>
</feature>
<dbReference type="FunFam" id="3.30.70.330:FF:000097">
    <property type="entry name" value="U2 snRNP auxiliary factor large subunit"/>
    <property type="match status" value="1"/>
</dbReference>
<evidence type="ECO:0000256" key="3">
    <source>
        <dbReference type="ARBA" id="ARBA00022737"/>
    </source>
</evidence>
<protein>
    <submittedName>
        <fullName evidence="10">Splicing factor U2AF 50 kDa subunit</fullName>
    </submittedName>
</protein>
<dbReference type="CDD" id="cd12231">
    <property type="entry name" value="RRM2_U2AF65"/>
    <property type="match status" value="1"/>
</dbReference>
<comment type="subcellular location">
    <subcellularLocation>
        <location evidence="1">Nucleus</location>
    </subcellularLocation>
</comment>
<dbReference type="InterPro" id="IPR035979">
    <property type="entry name" value="RBD_domain_sf"/>
</dbReference>
<dbReference type="Proteomes" id="UP000315522">
    <property type="component" value="Unassembled WGS sequence"/>
</dbReference>
<dbReference type="SMART" id="SM00360">
    <property type="entry name" value="RRM"/>
    <property type="match status" value="3"/>
</dbReference>
<gene>
    <name evidence="10" type="primary">U2af50</name>
    <name evidence="10" type="ORF">LAWI1_G000057</name>
</gene>
<comment type="caution">
    <text evidence="10">The sequence shown here is derived from an EMBL/GenBank/DDBJ whole genome shotgun (WGS) entry which is preliminary data.</text>
</comment>